<evidence type="ECO:0000256" key="3">
    <source>
        <dbReference type="ARBA" id="ARBA00022553"/>
    </source>
</evidence>
<evidence type="ECO:0000256" key="5">
    <source>
        <dbReference type="ARBA" id="ARBA00022741"/>
    </source>
</evidence>
<dbReference type="Gene3D" id="3.30.565.10">
    <property type="entry name" value="Histidine kinase-like ATPase, C-terminal domain"/>
    <property type="match status" value="1"/>
</dbReference>
<dbReference type="SMART" id="SM00387">
    <property type="entry name" value="HATPase_c"/>
    <property type="match status" value="1"/>
</dbReference>
<dbReference type="Gene3D" id="3.30.450.40">
    <property type="match status" value="2"/>
</dbReference>
<sequence>MRRAAARLVAALSLAAAGGAVARELTRRELRGYAAEQAALRRVATVVARAAAPEEVFAAVVAEVGRLLPAEQTLLNRYDTSGTATGVVGAWARPGVILPFPVGTHWHLGGRNVSTLVMQTGLAARIDDYREAAGEAEGEAATLARRRGIRSSVGVPVLVEGRMWGHLSVVSMREKSLPAGTEARLAGFSALVATAIANAQARLELRGYAAEQAALRRVATLVAGAAAPHEVFAAVTAEVGLLLDADYTAMERYHPEGGVTVLGAWAREGEVPTPVGSRIEIGDRNVTTLVFETGRPAHVDLYGADAGRLSESALVAGVRSAVGAPISVQGRLWGAIVVGSRRREPLPADAEARLAGFTELVASAIANAESQEQLTASRARIVAAADETRRRIERDLHDGAQQRLVTIAMELRAAQAAVAPGAAPLRAQLDELAVQAASAVDELRELARGIHPAVLAEGGLRPALGALARRSAVPVRLDVQGVDRLPEQIEIAAYYVVSEALTNAAKHAGASGVDVSVELVAGAPGTAVRVRVCDDGRGGADLAGGSGLVGLKDRVEALAGRFAVRTGRGSGTCVEVELPLQVA</sequence>
<dbReference type="SUPFAM" id="SSF55874">
    <property type="entry name" value="ATPase domain of HSP90 chaperone/DNA topoisomerase II/histidine kinase"/>
    <property type="match status" value="1"/>
</dbReference>
<protein>
    <recommendedName>
        <fullName evidence="2">histidine kinase</fullName>
        <ecNumber evidence="2">2.7.13.3</ecNumber>
    </recommendedName>
</protein>
<dbReference type="SMART" id="SM00065">
    <property type="entry name" value="GAF"/>
    <property type="match status" value="2"/>
</dbReference>
<evidence type="ECO:0000256" key="1">
    <source>
        <dbReference type="ARBA" id="ARBA00000085"/>
    </source>
</evidence>
<gene>
    <name evidence="12" type="ORF">GCM10023320_21040</name>
</gene>
<feature type="domain" description="GAF" evidence="10">
    <location>
        <begin position="227"/>
        <end position="375"/>
    </location>
</feature>
<keyword evidence="7" id="KW-0067">ATP-binding</keyword>
<reference evidence="13" key="1">
    <citation type="journal article" date="2019" name="Int. J. Syst. Evol. Microbiol.">
        <title>The Global Catalogue of Microorganisms (GCM) 10K type strain sequencing project: providing services to taxonomists for standard genome sequencing and annotation.</title>
        <authorList>
            <consortium name="The Broad Institute Genomics Platform"/>
            <consortium name="The Broad Institute Genome Sequencing Center for Infectious Disease"/>
            <person name="Wu L."/>
            <person name="Ma J."/>
        </authorList>
    </citation>
    <scope>NUCLEOTIDE SEQUENCE [LARGE SCALE GENOMIC DNA]</scope>
    <source>
        <strain evidence="13">JCM 18302</strain>
    </source>
</reference>
<dbReference type="InterPro" id="IPR036890">
    <property type="entry name" value="HATPase_C_sf"/>
</dbReference>
<evidence type="ECO:0000256" key="6">
    <source>
        <dbReference type="ARBA" id="ARBA00022777"/>
    </source>
</evidence>
<dbReference type="Pfam" id="PF02518">
    <property type="entry name" value="HATPase_c"/>
    <property type="match status" value="1"/>
</dbReference>
<feature type="domain" description="GAF" evidence="10">
    <location>
        <begin position="52"/>
        <end position="206"/>
    </location>
</feature>
<keyword evidence="8" id="KW-0902">Two-component regulatory system</keyword>
<feature type="domain" description="Histidine kinase/HSP90-like ATPase" evidence="11">
    <location>
        <begin position="488"/>
        <end position="582"/>
    </location>
</feature>
<evidence type="ECO:0000256" key="7">
    <source>
        <dbReference type="ARBA" id="ARBA00022840"/>
    </source>
</evidence>
<dbReference type="EMBL" id="BAABJO010000006">
    <property type="protein sequence ID" value="GAA5117897.1"/>
    <property type="molecule type" value="Genomic_DNA"/>
</dbReference>
<feature type="signal peptide" evidence="9">
    <location>
        <begin position="1"/>
        <end position="22"/>
    </location>
</feature>
<comment type="catalytic activity">
    <reaction evidence="1">
        <text>ATP + protein L-histidine = ADP + protein N-phospho-L-histidine.</text>
        <dbReference type="EC" id="2.7.13.3"/>
    </reaction>
</comment>
<dbReference type="Pfam" id="PF01590">
    <property type="entry name" value="GAF"/>
    <property type="match status" value="2"/>
</dbReference>
<dbReference type="InterPro" id="IPR003594">
    <property type="entry name" value="HATPase_dom"/>
</dbReference>
<evidence type="ECO:0000259" key="11">
    <source>
        <dbReference type="SMART" id="SM00387"/>
    </source>
</evidence>
<keyword evidence="13" id="KW-1185">Reference proteome</keyword>
<dbReference type="Pfam" id="PF07730">
    <property type="entry name" value="HisKA_3"/>
    <property type="match status" value="1"/>
</dbReference>
<keyword evidence="9" id="KW-0732">Signal</keyword>
<evidence type="ECO:0000256" key="4">
    <source>
        <dbReference type="ARBA" id="ARBA00022679"/>
    </source>
</evidence>
<comment type="caution">
    <text evidence="12">The sequence shown here is derived from an EMBL/GenBank/DDBJ whole genome shotgun (WGS) entry which is preliminary data.</text>
</comment>
<evidence type="ECO:0000313" key="12">
    <source>
        <dbReference type="EMBL" id="GAA5117897.1"/>
    </source>
</evidence>
<dbReference type="PANTHER" id="PTHR24421">
    <property type="entry name" value="NITRATE/NITRITE SENSOR PROTEIN NARX-RELATED"/>
    <property type="match status" value="1"/>
</dbReference>
<organism evidence="12 13">
    <name type="scientific">Pseudonocardia adelaidensis</name>
    <dbReference type="NCBI Taxonomy" id="648754"/>
    <lineage>
        <taxon>Bacteria</taxon>
        <taxon>Bacillati</taxon>
        <taxon>Actinomycetota</taxon>
        <taxon>Actinomycetes</taxon>
        <taxon>Pseudonocardiales</taxon>
        <taxon>Pseudonocardiaceae</taxon>
        <taxon>Pseudonocardia</taxon>
    </lineage>
</organism>
<dbReference type="EC" id="2.7.13.3" evidence="2"/>
<proteinExistence type="predicted"/>
<evidence type="ECO:0000256" key="8">
    <source>
        <dbReference type="ARBA" id="ARBA00023012"/>
    </source>
</evidence>
<evidence type="ECO:0000256" key="9">
    <source>
        <dbReference type="SAM" id="SignalP"/>
    </source>
</evidence>
<evidence type="ECO:0000313" key="13">
    <source>
        <dbReference type="Proteomes" id="UP001500804"/>
    </source>
</evidence>
<keyword evidence="4" id="KW-0808">Transferase</keyword>
<dbReference type="SUPFAM" id="SSF55781">
    <property type="entry name" value="GAF domain-like"/>
    <property type="match status" value="2"/>
</dbReference>
<dbReference type="Gene3D" id="1.20.5.1930">
    <property type="match status" value="1"/>
</dbReference>
<dbReference type="InterPro" id="IPR003018">
    <property type="entry name" value="GAF"/>
</dbReference>
<keyword evidence="6" id="KW-0418">Kinase</keyword>
<keyword evidence="3" id="KW-0597">Phosphoprotein</keyword>
<dbReference type="PANTHER" id="PTHR24421:SF10">
    <property type="entry name" value="NITRATE_NITRITE SENSOR PROTEIN NARQ"/>
    <property type="match status" value="1"/>
</dbReference>
<dbReference type="InterPro" id="IPR029016">
    <property type="entry name" value="GAF-like_dom_sf"/>
</dbReference>
<dbReference type="InterPro" id="IPR050482">
    <property type="entry name" value="Sensor_HK_TwoCompSys"/>
</dbReference>
<keyword evidence="5" id="KW-0547">Nucleotide-binding</keyword>
<name>A0ABP9NFL0_9PSEU</name>
<evidence type="ECO:0000256" key="2">
    <source>
        <dbReference type="ARBA" id="ARBA00012438"/>
    </source>
</evidence>
<accession>A0ABP9NFL0</accession>
<dbReference type="Proteomes" id="UP001500804">
    <property type="component" value="Unassembled WGS sequence"/>
</dbReference>
<dbReference type="InterPro" id="IPR011712">
    <property type="entry name" value="Sig_transdc_His_kin_sub3_dim/P"/>
</dbReference>
<evidence type="ECO:0000259" key="10">
    <source>
        <dbReference type="SMART" id="SM00065"/>
    </source>
</evidence>
<dbReference type="CDD" id="cd16917">
    <property type="entry name" value="HATPase_UhpB-NarQ-NarX-like"/>
    <property type="match status" value="1"/>
</dbReference>
<feature type="chain" id="PRO_5046848278" description="histidine kinase" evidence="9">
    <location>
        <begin position="23"/>
        <end position="583"/>
    </location>
</feature>